<gene>
    <name evidence="1" type="ORF">MNBD_GAMMA18-297</name>
</gene>
<proteinExistence type="predicted"/>
<protein>
    <submittedName>
        <fullName evidence="1">Uncharacterized protein</fullName>
    </submittedName>
</protein>
<dbReference type="AlphaFoldDB" id="A0A3B0ZIF3"/>
<reference evidence="1" key="1">
    <citation type="submission" date="2018-06" db="EMBL/GenBank/DDBJ databases">
        <authorList>
            <person name="Zhirakovskaya E."/>
        </authorList>
    </citation>
    <scope>NUCLEOTIDE SEQUENCE</scope>
</reference>
<accession>A0A3B0ZIF3</accession>
<evidence type="ECO:0000313" key="1">
    <source>
        <dbReference type="EMBL" id="VAW87152.1"/>
    </source>
</evidence>
<dbReference type="EMBL" id="UOFP01000171">
    <property type="protein sequence ID" value="VAW87152.1"/>
    <property type="molecule type" value="Genomic_DNA"/>
</dbReference>
<name>A0A3B0ZIF3_9ZZZZ</name>
<sequence>MKPQHQINAAPLNRFFCCTWHRARAAEYAVENMTIGNASLSFRCKPESSGFNATPGLSDGHASAQLSTFAISVIDTSQSLGITLSWSKPINREDSAALAMSEISSYRIYFGTKGLHNNKLPNLGRRGARLARRGNAGIWVIFQVFATRTGEMNRPPKRKVIVVQALSPTT</sequence>
<organism evidence="1">
    <name type="scientific">hydrothermal vent metagenome</name>
    <dbReference type="NCBI Taxonomy" id="652676"/>
    <lineage>
        <taxon>unclassified sequences</taxon>
        <taxon>metagenomes</taxon>
        <taxon>ecological metagenomes</taxon>
    </lineage>
</organism>